<dbReference type="Proteomes" id="UP000290365">
    <property type="component" value="Chromosome"/>
</dbReference>
<organism evidence="1 2">
    <name type="scientific">Ktedonosporobacter rubrisoli</name>
    <dbReference type="NCBI Taxonomy" id="2509675"/>
    <lineage>
        <taxon>Bacteria</taxon>
        <taxon>Bacillati</taxon>
        <taxon>Chloroflexota</taxon>
        <taxon>Ktedonobacteria</taxon>
        <taxon>Ktedonobacterales</taxon>
        <taxon>Ktedonosporobacteraceae</taxon>
        <taxon>Ktedonosporobacter</taxon>
    </lineage>
</organism>
<evidence type="ECO:0000313" key="2">
    <source>
        <dbReference type="Proteomes" id="UP000290365"/>
    </source>
</evidence>
<dbReference type="SUPFAM" id="SSF56281">
    <property type="entry name" value="Metallo-hydrolase/oxidoreductase"/>
    <property type="match status" value="1"/>
</dbReference>
<dbReference type="Gene3D" id="3.60.15.10">
    <property type="entry name" value="Ribonuclease Z/Hydroxyacylglutathione hydrolase-like"/>
    <property type="match status" value="1"/>
</dbReference>
<gene>
    <name evidence="1" type="ORF">EPA93_39675</name>
</gene>
<evidence type="ECO:0000313" key="1">
    <source>
        <dbReference type="EMBL" id="QBD81769.1"/>
    </source>
</evidence>
<dbReference type="InterPro" id="IPR036866">
    <property type="entry name" value="RibonucZ/Hydroxyglut_hydro"/>
</dbReference>
<dbReference type="AlphaFoldDB" id="A0A4P6K120"/>
<dbReference type="EMBL" id="CP035758">
    <property type="protein sequence ID" value="QBD81769.1"/>
    <property type="molecule type" value="Genomic_DNA"/>
</dbReference>
<dbReference type="RefSeq" id="WP_129892830.1">
    <property type="nucleotide sequence ID" value="NZ_CP035758.1"/>
</dbReference>
<name>A0A4P6K120_KTERU</name>
<sequence length="62" mass="6733">MMNLAFGLSLMPAYTTPDMDQAKRSVHKIAEMNVDTLCLGHGKPLVRIAAAAIRTFANTLSK</sequence>
<reference evidence="1 2" key="1">
    <citation type="submission" date="2019-01" db="EMBL/GenBank/DDBJ databases">
        <title>Ktedonosporobacter rubrisoli SCAWS-G2.</title>
        <authorList>
            <person name="Huang Y."/>
            <person name="Yan B."/>
        </authorList>
    </citation>
    <scope>NUCLEOTIDE SEQUENCE [LARGE SCALE GENOMIC DNA]</scope>
    <source>
        <strain evidence="1 2">SCAWS-G2</strain>
    </source>
</reference>
<proteinExistence type="predicted"/>
<protein>
    <recommendedName>
        <fullName evidence="3">MBL fold metallo-hydrolase</fullName>
    </recommendedName>
</protein>
<dbReference type="KEGG" id="kbs:EPA93_39675"/>
<dbReference type="OrthoDB" id="2971563at2"/>
<keyword evidence="2" id="KW-1185">Reference proteome</keyword>
<evidence type="ECO:0008006" key="3">
    <source>
        <dbReference type="Google" id="ProtNLM"/>
    </source>
</evidence>
<accession>A0A4P6K120</accession>